<comment type="caution">
    <text evidence="2">The sequence shown here is derived from an EMBL/GenBank/DDBJ whole genome shotgun (WGS) entry which is preliminary data.</text>
</comment>
<name>A0A834KA84_VESGE</name>
<feature type="compositionally biased region" description="Low complexity" evidence="1">
    <location>
        <begin position="78"/>
        <end position="100"/>
    </location>
</feature>
<proteinExistence type="predicted"/>
<feature type="compositionally biased region" description="Basic residues" evidence="1">
    <location>
        <begin position="101"/>
        <end position="110"/>
    </location>
</feature>
<protein>
    <submittedName>
        <fullName evidence="2">Uncharacterized protein</fullName>
    </submittedName>
</protein>
<evidence type="ECO:0000256" key="1">
    <source>
        <dbReference type="SAM" id="MobiDB-lite"/>
    </source>
</evidence>
<dbReference type="AlphaFoldDB" id="A0A834KA84"/>
<organism evidence="2 3">
    <name type="scientific">Vespula germanica</name>
    <name type="common">German yellow jacket</name>
    <name type="synonym">Paravespula germanica</name>
    <dbReference type="NCBI Taxonomy" id="30212"/>
    <lineage>
        <taxon>Eukaryota</taxon>
        <taxon>Metazoa</taxon>
        <taxon>Ecdysozoa</taxon>
        <taxon>Arthropoda</taxon>
        <taxon>Hexapoda</taxon>
        <taxon>Insecta</taxon>
        <taxon>Pterygota</taxon>
        <taxon>Neoptera</taxon>
        <taxon>Endopterygota</taxon>
        <taxon>Hymenoptera</taxon>
        <taxon>Apocrita</taxon>
        <taxon>Aculeata</taxon>
        <taxon>Vespoidea</taxon>
        <taxon>Vespidae</taxon>
        <taxon>Vespinae</taxon>
        <taxon>Vespula</taxon>
    </lineage>
</organism>
<dbReference type="EMBL" id="JACSDZ010000006">
    <property type="protein sequence ID" value="KAF7401174.1"/>
    <property type="molecule type" value="Genomic_DNA"/>
</dbReference>
<feature type="compositionally biased region" description="Basic residues" evidence="1">
    <location>
        <begin position="1"/>
        <end position="10"/>
    </location>
</feature>
<sequence length="146" mass="17017">MKHLNKRASPLHRGDATRNSTGNASIASKKPSSVKLSRTASDTRRGQETEIPLRAQTRVQPVRTLVRPIITKKDHQRQLQQQQQQLQLQQQQQQQLQQQQQHHHHHHHHQQQQQQQQNNIVSSSFRPLSDVMQKGVRNEKEEIGKP</sequence>
<evidence type="ECO:0000313" key="2">
    <source>
        <dbReference type="EMBL" id="KAF7401174.1"/>
    </source>
</evidence>
<dbReference type="Proteomes" id="UP000617340">
    <property type="component" value="Unassembled WGS sequence"/>
</dbReference>
<reference evidence="2" key="1">
    <citation type="journal article" date="2020" name="G3 (Bethesda)">
        <title>High-Quality Assemblies for Three Invasive Social Wasps from the &lt;i&gt;Vespula&lt;/i&gt; Genus.</title>
        <authorList>
            <person name="Harrop T.W.R."/>
            <person name="Guhlin J."/>
            <person name="McLaughlin G.M."/>
            <person name="Permina E."/>
            <person name="Stockwell P."/>
            <person name="Gilligan J."/>
            <person name="Le Lec M.F."/>
            <person name="Gruber M.A.M."/>
            <person name="Quinn O."/>
            <person name="Lovegrove M."/>
            <person name="Duncan E.J."/>
            <person name="Remnant E.J."/>
            <person name="Van Eeckhoven J."/>
            <person name="Graham B."/>
            <person name="Knapp R.A."/>
            <person name="Langford K.W."/>
            <person name="Kronenberg Z."/>
            <person name="Press M.O."/>
            <person name="Eacker S.M."/>
            <person name="Wilson-Rankin E.E."/>
            <person name="Purcell J."/>
            <person name="Lester P.J."/>
            <person name="Dearden P.K."/>
        </authorList>
    </citation>
    <scope>NUCLEOTIDE SEQUENCE</scope>
    <source>
        <strain evidence="2">Linc-1</strain>
    </source>
</reference>
<feature type="compositionally biased region" description="Basic and acidic residues" evidence="1">
    <location>
        <begin position="136"/>
        <end position="146"/>
    </location>
</feature>
<accession>A0A834KA84</accession>
<gene>
    <name evidence="2" type="ORF">HZH68_006994</name>
</gene>
<keyword evidence="3" id="KW-1185">Reference proteome</keyword>
<evidence type="ECO:0000313" key="3">
    <source>
        <dbReference type="Proteomes" id="UP000617340"/>
    </source>
</evidence>
<feature type="region of interest" description="Disordered" evidence="1">
    <location>
        <begin position="1"/>
        <end position="146"/>
    </location>
</feature>
<feature type="compositionally biased region" description="Polar residues" evidence="1">
    <location>
        <begin position="17"/>
        <end position="40"/>
    </location>
</feature>